<protein>
    <submittedName>
        <fullName evidence="1">Uncharacterized protein P54</fullName>
    </submittedName>
</protein>
<organism evidence="1">
    <name type="scientific">Bacteriophage APSE-2</name>
    <dbReference type="NCBI Taxonomy" id="340054"/>
    <lineage>
        <taxon>Viruses</taxon>
        <taxon>Duplodnaviria</taxon>
        <taxon>Heunggongvirae</taxon>
        <taxon>Uroviricota</taxon>
        <taxon>Caudoviricetes</taxon>
        <taxon>Sendosyvirus</taxon>
        <taxon>Sendosyvirus APSE2</taxon>
    </lineage>
</organism>
<gene>
    <name evidence="1" type="primary">P54</name>
    <name evidence="1" type="ORF">APSE0710</name>
</gene>
<accession>Q3LZP8</accession>
<proteinExistence type="predicted"/>
<reference evidence="1" key="1">
    <citation type="journal article" date="2005" name="Proc. Natl. Acad. Sci. U.S.A.">
        <title>The players in a mutualistic symbiosis: insects, bacteria, viruses, and virulence genes.</title>
        <authorList>
            <person name="Moran N.A."/>
            <person name="Degnan P.H."/>
            <person name="Santos S.R."/>
            <person name="Dunbar H.E."/>
            <person name="Ochman H."/>
        </authorList>
    </citation>
    <scope>NUCLEOTIDE SEQUENCE</scope>
</reference>
<evidence type="ECO:0000313" key="1">
    <source>
        <dbReference type="EMBL" id="ABA29386.1"/>
    </source>
</evidence>
<dbReference type="EMBL" id="DQ092614">
    <property type="protein sequence ID" value="ABA29386.1"/>
    <property type="molecule type" value="Genomic_DNA"/>
</dbReference>
<name>Q3LZP8_9CAUD</name>
<sequence length="87" mass="10694">MVRFNCFITEQDGQGDHVTQIKRFNINRFRFRRYFRVFNHRFNGFSRFRFCLGDFTLFLGNNRCWLVIGFSVCFDNRLNGFFRLNDN</sequence>